<proteinExistence type="predicted"/>
<evidence type="ECO:0000313" key="3">
    <source>
        <dbReference type="EMBL" id="KDN80965.1"/>
    </source>
</evidence>
<evidence type="ECO:0000313" key="4">
    <source>
        <dbReference type="Proteomes" id="UP000027178"/>
    </source>
</evidence>
<feature type="compositionally biased region" description="Low complexity" evidence="1">
    <location>
        <begin position="302"/>
        <end position="319"/>
    </location>
</feature>
<dbReference type="RefSeq" id="WP_035869768.1">
    <property type="nucleotide sequence ID" value="NZ_KK853997.1"/>
</dbReference>
<feature type="compositionally biased region" description="Pro residues" evidence="1">
    <location>
        <begin position="1"/>
        <end position="10"/>
    </location>
</feature>
<sequence>MTAPDSGPPPHDGEQPPGPHPDEGHPDRVTFRATREGVSWEAPDTPANRRAILLSLSIVGTVAAITVLAMNAAGIITALPIGIKSNDSVSTPQVPPPMPSPAATPTPGPSPSPSPSAEASPSVRAARTVTFQIDVVSSGYELIDLDAPNDKPLSTLVDDEDWNAASEADRKSYELVVHSHPAPTVVLGNLAAVLPAGAEITEASCREAARAGTLKSFRYYTAAERPANDAKGIRAGATLCLTSSKGAVIAARITDIPYDIGLVRLEVTVWPAAAAPGAASGAGSGGPSAAPGAASGAGSGGPSAAAGAASGAVPSVGAG</sequence>
<keyword evidence="2" id="KW-0472">Membrane</keyword>
<keyword evidence="4" id="KW-1185">Reference proteome</keyword>
<dbReference type="AlphaFoldDB" id="A0A066YSQ5"/>
<organism evidence="3 4">
    <name type="scientific">Kitasatospora cheerisanensis KCTC 2395</name>
    <dbReference type="NCBI Taxonomy" id="1348663"/>
    <lineage>
        <taxon>Bacteria</taxon>
        <taxon>Bacillati</taxon>
        <taxon>Actinomycetota</taxon>
        <taxon>Actinomycetes</taxon>
        <taxon>Kitasatosporales</taxon>
        <taxon>Streptomycetaceae</taxon>
        <taxon>Kitasatospora</taxon>
    </lineage>
</organism>
<feature type="transmembrane region" description="Helical" evidence="2">
    <location>
        <begin position="52"/>
        <end position="83"/>
    </location>
</feature>
<name>A0A066YSQ5_9ACTN</name>
<accession>A0A066YSQ5</accession>
<keyword evidence="2" id="KW-1133">Transmembrane helix</keyword>
<feature type="compositionally biased region" description="Pro residues" evidence="1">
    <location>
        <begin position="93"/>
        <end position="114"/>
    </location>
</feature>
<feature type="region of interest" description="Disordered" evidence="1">
    <location>
        <begin position="280"/>
        <end position="319"/>
    </location>
</feature>
<feature type="region of interest" description="Disordered" evidence="1">
    <location>
        <begin position="1"/>
        <end position="28"/>
    </location>
</feature>
<protein>
    <submittedName>
        <fullName evidence="3">Uncharacterized protein</fullName>
    </submittedName>
</protein>
<gene>
    <name evidence="3" type="ORF">KCH_73180</name>
</gene>
<evidence type="ECO:0000256" key="1">
    <source>
        <dbReference type="SAM" id="MobiDB-lite"/>
    </source>
</evidence>
<evidence type="ECO:0000256" key="2">
    <source>
        <dbReference type="SAM" id="Phobius"/>
    </source>
</evidence>
<keyword evidence="2" id="KW-0812">Transmembrane</keyword>
<comment type="caution">
    <text evidence="3">The sequence shown here is derived from an EMBL/GenBank/DDBJ whole genome shotgun (WGS) entry which is preliminary data.</text>
</comment>
<dbReference type="EMBL" id="JNBY01000158">
    <property type="protein sequence ID" value="KDN80965.1"/>
    <property type="molecule type" value="Genomic_DNA"/>
</dbReference>
<dbReference type="PATRIC" id="fig|1348663.4.peg.7073"/>
<dbReference type="HOGENOM" id="CLU_870910_0_0_11"/>
<feature type="region of interest" description="Disordered" evidence="1">
    <location>
        <begin position="88"/>
        <end position="123"/>
    </location>
</feature>
<dbReference type="Proteomes" id="UP000027178">
    <property type="component" value="Unassembled WGS sequence"/>
</dbReference>
<reference evidence="3 4" key="1">
    <citation type="submission" date="2014-05" db="EMBL/GenBank/DDBJ databases">
        <title>Draft Genome Sequence of Kitasatospora cheerisanensis KCTC 2395.</title>
        <authorList>
            <person name="Nam D.H."/>
        </authorList>
    </citation>
    <scope>NUCLEOTIDE SEQUENCE [LARGE SCALE GENOMIC DNA]</scope>
    <source>
        <strain evidence="3 4">KCTC 2395</strain>
    </source>
</reference>